<gene>
    <name evidence="2" type="ORF">ACFPPC_00385</name>
</gene>
<organism evidence="2 3">
    <name type="scientific">Bosea vestrisii</name>
    <dbReference type="NCBI Taxonomy" id="151416"/>
    <lineage>
        <taxon>Bacteria</taxon>
        <taxon>Pseudomonadati</taxon>
        <taxon>Pseudomonadota</taxon>
        <taxon>Alphaproteobacteria</taxon>
        <taxon>Hyphomicrobiales</taxon>
        <taxon>Boseaceae</taxon>
        <taxon>Bosea</taxon>
    </lineage>
</organism>
<feature type="chain" id="PRO_5045692433" evidence="1">
    <location>
        <begin position="21"/>
        <end position="110"/>
    </location>
</feature>
<accession>A0ABW0H4U2</accession>
<reference evidence="3" key="1">
    <citation type="journal article" date="2019" name="Int. J. Syst. Evol. Microbiol.">
        <title>The Global Catalogue of Microorganisms (GCM) 10K type strain sequencing project: providing services to taxonomists for standard genome sequencing and annotation.</title>
        <authorList>
            <consortium name="The Broad Institute Genomics Platform"/>
            <consortium name="The Broad Institute Genome Sequencing Center for Infectious Disease"/>
            <person name="Wu L."/>
            <person name="Ma J."/>
        </authorList>
    </citation>
    <scope>NUCLEOTIDE SEQUENCE [LARGE SCALE GENOMIC DNA]</scope>
    <source>
        <strain evidence="3">CGMCC 1.16326</strain>
    </source>
</reference>
<name>A0ABW0H4U2_9HYPH</name>
<protein>
    <submittedName>
        <fullName evidence="2">Uncharacterized protein</fullName>
    </submittedName>
</protein>
<dbReference type="RefSeq" id="WP_377005775.1">
    <property type="nucleotide sequence ID" value="NZ_JBHSLV010000001.1"/>
</dbReference>
<evidence type="ECO:0000256" key="1">
    <source>
        <dbReference type="SAM" id="SignalP"/>
    </source>
</evidence>
<keyword evidence="1" id="KW-0732">Signal</keyword>
<proteinExistence type="predicted"/>
<keyword evidence="3" id="KW-1185">Reference proteome</keyword>
<sequence length="110" mass="12418">MILRAAAAVLLTLVPTFASAQPRPVPATCTRDLFQNEAAMRQRQYKMQQVATADQATQCAAWRDHVTFMQKARSVFATCQTGRQREENVAQMDQSLADYRVLLANRCGRR</sequence>
<comment type="caution">
    <text evidence="2">The sequence shown here is derived from an EMBL/GenBank/DDBJ whole genome shotgun (WGS) entry which is preliminary data.</text>
</comment>
<evidence type="ECO:0000313" key="3">
    <source>
        <dbReference type="Proteomes" id="UP001596104"/>
    </source>
</evidence>
<feature type="signal peptide" evidence="1">
    <location>
        <begin position="1"/>
        <end position="20"/>
    </location>
</feature>
<evidence type="ECO:0000313" key="2">
    <source>
        <dbReference type="EMBL" id="MFC5391094.1"/>
    </source>
</evidence>
<dbReference type="Proteomes" id="UP001596104">
    <property type="component" value="Unassembled WGS sequence"/>
</dbReference>
<dbReference type="EMBL" id="JBHSLV010000001">
    <property type="protein sequence ID" value="MFC5391094.1"/>
    <property type="molecule type" value="Genomic_DNA"/>
</dbReference>